<keyword evidence="9" id="KW-1185">Reference proteome</keyword>
<gene>
    <name evidence="8" type="ORF">SG35_030785</name>
</gene>
<dbReference type="Pfam" id="PF00892">
    <property type="entry name" value="EamA"/>
    <property type="match status" value="2"/>
</dbReference>
<feature type="transmembrane region" description="Helical" evidence="6">
    <location>
        <begin position="128"/>
        <end position="151"/>
    </location>
</feature>
<evidence type="ECO:0000256" key="5">
    <source>
        <dbReference type="ARBA" id="ARBA00023136"/>
    </source>
</evidence>
<accession>A0AAE9YXI2</accession>
<evidence type="ECO:0000256" key="6">
    <source>
        <dbReference type="SAM" id="Phobius"/>
    </source>
</evidence>
<comment type="subcellular location">
    <subcellularLocation>
        <location evidence="1">Membrane</location>
        <topology evidence="1">Multi-pass membrane protein</topology>
    </subcellularLocation>
</comment>
<feature type="domain" description="EamA" evidence="7">
    <location>
        <begin position="11"/>
        <end position="139"/>
    </location>
</feature>
<evidence type="ECO:0000313" key="8">
    <source>
        <dbReference type="EMBL" id="WDE02733.1"/>
    </source>
</evidence>
<dbReference type="PANTHER" id="PTHR32322">
    <property type="entry name" value="INNER MEMBRANE TRANSPORTER"/>
    <property type="match status" value="1"/>
</dbReference>
<dbReference type="InterPro" id="IPR000620">
    <property type="entry name" value="EamA_dom"/>
</dbReference>
<dbReference type="AlphaFoldDB" id="A0AAE9YXI2"/>
<evidence type="ECO:0000256" key="4">
    <source>
        <dbReference type="ARBA" id="ARBA00022989"/>
    </source>
</evidence>
<name>A0AAE9YXI2_9GAMM</name>
<evidence type="ECO:0000256" key="1">
    <source>
        <dbReference type="ARBA" id="ARBA00004141"/>
    </source>
</evidence>
<feature type="transmembrane region" description="Helical" evidence="6">
    <location>
        <begin position="157"/>
        <end position="177"/>
    </location>
</feature>
<keyword evidence="5 6" id="KW-0472">Membrane</keyword>
<feature type="transmembrane region" description="Helical" evidence="6">
    <location>
        <begin position="67"/>
        <end position="86"/>
    </location>
</feature>
<feature type="transmembrane region" description="Helical" evidence="6">
    <location>
        <begin position="36"/>
        <end position="55"/>
    </location>
</feature>
<dbReference type="KEGG" id="tact:SG35_030785"/>
<dbReference type="InterPro" id="IPR050638">
    <property type="entry name" value="AA-Vitamin_Transporters"/>
</dbReference>
<feature type="transmembrane region" description="Helical" evidence="6">
    <location>
        <begin position="98"/>
        <end position="116"/>
    </location>
</feature>
<evidence type="ECO:0000259" key="7">
    <source>
        <dbReference type="Pfam" id="PF00892"/>
    </source>
</evidence>
<keyword evidence="4 6" id="KW-1133">Transmembrane helix</keyword>
<proteinExistence type="inferred from homology"/>
<dbReference type="SUPFAM" id="SSF103481">
    <property type="entry name" value="Multidrug resistance efflux transporter EmrE"/>
    <property type="match status" value="1"/>
</dbReference>
<dbReference type="InterPro" id="IPR037185">
    <property type="entry name" value="EmrE-like"/>
</dbReference>
<comment type="similarity">
    <text evidence="2">Belongs to the EamA transporter family.</text>
</comment>
<protein>
    <submittedName>
        <fullName evidence="8">DMT family transporter</fullName>
    </submittedName>
</protein>
<dbReference type="GO" id="GO:0016020">
    <property type="term" value="C:membrane"/>
    <property type="evidence" value="ECO:0007669"/>
    <property type="project" value="UniProtKB-SubCell"/>
</dbReference>
<dbReference type="EMBL" id="CP059736">
    <property type="protein sequence ID" value="WDE02733.1"/>
    <property type="molecule type" value="Genomic_DNA"/>
</dbReference>
<keyword evidence="3 6" id="KW-0812">Transmembrane</keyword>
<evidence type="ECO:0000256" key="3">
    <source>
        <dbReference type="ARBA" id="ARBA00022692"/>
    </source>
</evidence>
<feature type="domain" description="EamA" evidence="7">
    <location>
        <begin position="155"/>
        <end position="288"/>
    </location>
</feature>
<dbReference type="PANTHER" id="PTHR32322:SF2">
    <property type="entry name" value="EAMA DOMAIN-CONTAINING PROTEIN"/>
    <property type="match status" value="1"/>
</dbReference>
<reference evidence="8 9" key="2">
    <citation type="journal article" date="2022" name="Mar. Drugs">
        <title>Bioassay-Guided Fractionation Leads to the Detection of Cholic Acid Generated by the Rare Thalassomonas sp.</title>
        <authorList>
            <person name="Pheiffer F."/>
            <person name="Schneider Y.K."/>
            <person name="Hansen E.H."/>
            <person name="Andersen J.H."/>
            <person name="Isaksson J."/>
            <person name="Busche T."/>
            <person name="R C."/>
            <person name="Kalinowski J."/>
            <person name="Zyl L.V."/>
            <person name="Trindade M."/>
        </authorList>
    </citation>
    <scope>NUCLEOTIDE SEQUENCE [LARGE SCALE GENOMIC DNA]</scope>
    <source>
        <strain evidence="8 9">A5K-106</strain>
    </source>
</reference>
<sequence>MVMTNLTSHGLAILMTLFIAGSFLSAAELSGIIHPVALTLLRFIGAVIAFSPVILTIPKHRSAIKKVLPKSLIISLFYSVFFLCMFKSLETTTALNTTALYTLVPFITAVLCFVFFRETISGYMLNAYTMGTVGAMWVIFKGDINTIFALSLNNGDLYFLMGCFSMAGFSIAMKTLYQGESMPAMVFCTLIGGAIWMALVLIFIGQPLEIDKIRETDYFHILYLALFATLFSTLIMQKITVQLGPTKVMAYVFMTPALVILLQFVLQGQSINSPIYPGIILSVIATFYLQKVSTNKVKST</sequence>
<feature type="transmembrane region" description="Helical" evidence="6">
    <location>
        <begin position="218"/>
        <end position="236"/>
    </location>
</feature>
<feature type="transmembrane region" description="Helical" evidence="6">
    <location>
        <begin position="184"/>
        <end position="206"/>
    </location>
</feature>
<dbReference type="Proteomes" id="UP000032568">
    <property type="component" value="Chromosome pTact"/>
</dbReference>
<evidence type="ECO:0000256" key="2">
    <source>
        <dbReference type="ARBA" id="ARBA00007362"/>
    </source>
</evidence>
<organism evidence="8 9">
    <name type="scientific">Thalassomonas actiniarum</name>
    <dbReference type="NCBI Taxonomy" id="485447"/>
    <lineage>
        <taxon>Bacteria</taxon>
        <taxon>Pseudomonadati</taxon>
        <taxon>Pseudomonadota</taxon>
        <taxon>Gammaproteobacteria</taxon>
        <taxon>Alteromonadales</taxon>
        <taxon>Colwelliaceae</taxon>
        <taxon>Thalassomonas</taxon>
    </lineage>
</organism>
<reference evidence="8 9" key="1">
    <citation type="journal article" date="2015" name="Genome Announc.">
        <title>Draft Genome Sequences of Marine Isolates of Thalassomonas viridans and Thalassomonas actiniarum.</title>
        <authorList>
            <person name="Olonade I."/>
            <person name="van Zyl L.J."/>
            <person name="Trindade M."/>
        </authorList>
    </citation>
    <scope>NUCLEOTIDE SEQUENCE [LARGE SCALE GENOMIC DNA]</scope>
    <source>
        <strain evidence="8 9">A5K-106</strain>
    </source>
</reference>
<feature type="transmembrane region" description="Helical" evidence="6">
    <location>
        <begin position="248"/>
        <end position="265"/>
    </location>
</feature>
<feature type="transmembrane region" description="Helical" evidence="6">
    <location>
        <begin position="271"/>
        <end position="289"/>
    </location>
</feature>
<evidence type="ECO:0000313" key="9">
    <source>
        <dbReference type="Proteomes" id="UP000032568"/>
    </source>
</evidence>